<dbReference type="RefSeq" id="WP_128693991.1">
    <property type="nucleotide sequence ID" value="NZ_LHQS01000002.1"/>
</dbReference>
<dbReference type="EMBL" id="LHQS01000002">
    <property type="protein sequence ID" value="RXE56234.1"/>
    <property type="molecule type" value="Genomic_DNA"/>
</dbReference>
<protein>
    <submittedName>
        <fullName evidence="1">Uncharacterized protein</fullName>
    </submittedName>
</protein>
<gene>
    <name evidence="1" type="ORF">ABH15_08815</name>
</gene>
<dbReference type="AlphaFoldDB" id="A0A498H2T1"/>
<reference evidence="1 2" key="1">
    <citation type="journal article" date="2015" name="Int. J. Syst. Evol. Microbiol.">
        <title>Methanoculleus taiwanensis sp. nov., a methanogen isolated from deep marine sediment at the deformation front area near Taiwan.</title>
        <authorList>
            <person name="Weng C.Y."/>
            <person name="Chen S.C."/>
            <person name="Lai M.C."/>
            <person name="Wu S.Y."/>
            <person name="Lin S."/>
            <person name="Yang T.F."/>
            <person name="Chen P.C."/>
        </authorList>
    </citation>
    <scope>NUCLEOTIDE SEQUENCE [LARGE SCALE GENOMIC DNA]</scope>
    <source>
        <strain evidence="1 2">CYW4</strain>
    </source>
</reference>
<comment type="caution">
    <text evidence="1">The sequence shown here is derived from an EMBL/GenBank/DDBJ whole genome shotgun (WGS) entry which is preliminary data.</text>
</comment>
<keyword evidence="2" id="KW-1185">Reference proteome</keyword>
<accession>A0A498H2T1</accession>
<dbReference type="Proteomes" id="UP000290932">
    <property type="component" value="Unassembled WGS sequence"/>
</dbReference>
<name>A0A498H2T1_9EURY</name>
<evidence type="ECO:0000313" key="1">
    <source>
        <dbReference type="EMBL" id="RXE56234.1"/>
    </source>
</evidence>
<proteinExistence type="predicted"/>
<sequence length="59" mass="6398">MRPPDSLVGAALEFVPNLSFLFLILPFPEPSARCVVTGTVRPARGEDEGICTCRDDTYG</sequence>
<organism evidence="1 2">
    <name type="scientific">Methanoculleus taiwanensis</name>
    <dbReference type="NCBI Taxonomy" id="1550565"/>
    <lineage>
        <taxon>Archaea</taxon>
        <taxon>Methanobacteriati</taxon>
        <taxon>Methanobacteriota</taxon>
        <taxon>Stenosarchaea group</taxon>
        <taxon>Methanomicrobia</taxon>
        <taxon>Methanomicrobiales</taxon>
        <taxon>Methanomicrobiaceae</taxon>
        <taxon>Methanoculleus</taxon>
    </lineage>
</organism>
<evidence type="ECO:0000313" key="2">
    <source>
        <dbReference type="Proteomes" id="UP000290932"/>
    </source>
</evidence>